<dbReference type="PANTHER" id="PTHR42749">
    <property type="entry name" value="CELL SHAPE-DETERMINING PROTEIN MREB"/>
    <property type="match status" value="1"/>
</dbReference>
<comment type="caution">
    <text evidence="2">The sequence shown here is derived from an EMBL/GenBank/DDBJ whole genome shotgun (WGS) entry which is preliminary data.</text>
</comment>
<sequence length="659" mass="73185">MMQLRPATECINQQKDPGARPGAWSAKSWWDSPACPSDLTSQAIEKRPAFSTDPMEEQPDLTVSIDLGTTFTGVAWMKRGAPIQIVNDWPGSDDRGERKVPTTIIYNADGSVSSWGFMCADDNDAAAGKTRREFFKIFLDPDMLAVAHQQGLANVPRSTAQARLFVTDYLKQVYAHVKDSTEMRMGIRHVGGWKTMAVAFLFSAPTTWTSMAVINLFKGAIHDAGFGVEGPRHSALVDLTESEAAAVATLKARAVNLRANDVFLTVDAGGGTTDLALMRVTSTDAEVPQMSQVAAVSGVGVGSTLIDRAFTRLVAQRMAANPDFNLAADFAVRMARSPGFRSVKHKFGEKVYMQEVFRIVMEGVGYDANHAGLRVEEGRMLFSKQEIQKLFDDHVVAIIRRIEERLDWLAEKGHTEQVEYMILSGGLGSSAYVRDRLQRHLTDLRHPNARNIAVVPSQEPQLVVVRGILENKRQVELGSKPVLGTWIARASYGVKVQEVYSPARHFDEDVRDDPWDSSVKWAVNQIQWLIRKGDTVNPESPLAKPFEIRLKEGDTTRAWDADIVVSNNEPDCLPRSTKQAGATKLCSVKSNLAGVQQHQLVLKEKRGTCFRRGIKFYICQFDVRVIVAPADLRFELWFGGTKFSGNHQPITVHWDTNTK</sequence>
<dbReference type="Gene3D" id="3.90.640.10">
    <property type="entry name" value="Actin, Chain A, domain 4"/>
    <property type="match status" value="1"/>
</dbReference>
<accession>A0A8H4UM63</accession>
<dbReference type="OrthoDB" id="2394218at2759"/>
<dbReference type="PANTHER" id="PTHR42749:SF1">
    <property type="entry name" value="CELL SHAPE-DETERMINING PROTEIN MREB"/>
    <property type="match status" value="1"/>
</dbReference>
<dbReference type="SUPFAM" id="SSF53067">
    <property type="entry name" value="Actin-like ATPase domain"/>
    <property type="match status" value="2"/>
</dbReference>
<evidence type="ECO:0008006" key="4">
    <source>
        <dbReference type="Google" id="ProtNLM"/>
    </source>
</evidence>
<evidence type="ECO:0000313" key="2">
    <source>
        <dbReference type="EMBL" id="KAF4979510.1"/>
    </source>
</evidence>
<protein>
    <recommendedName>
        <fullName evidence="4">Hsp70 family chaperone</fullName>
    </recommendedName>
</protein>
<reference evidence="2" key="2">
    <citation type="submission" date="2020-05" db="EMBL/GenBank/DDBJ databases">
        <authorList>
            <person name="Kim H.-S."/>
            <person name="Proctor R.H."/>
            <person name="Brown D.W."/>
        </authorList>
    </citation>
    <scope>NUCLEOTIDE SEQUENCE</scope>
    <source>
        <strain evidence="2">NRRL 22465</strain>
    </source>
</reference>
<dbReference type="Gene3D" id="3.30.420.40">
    <property type="match status" value="2"/>
</dbReference>
<dbReference type="AlphaFoldDB" id="A0A8H4UM63"/>
<name>A0A8H4UM63_9HYPO</name>
<dbReference type="EMBL" id="JABEYC010000289">
    <property type="protein sequence ID" value="KAF4979510.1"/>
    <property type="molecule type" value="Genomic_DNA"/>
</dbReference>
<evidence type="ECO:0000313" key="3">
    <source>
        <dbReference type="Proteomes" id="UP000635477"/>
    </source>
</evidence>
<dbReference type="InterPro" id="IPR043129">
    <property type="entry name" value="ATPase_NBD"/>
</dbReference>
<reference evidence="2" key="1">
    <citation type="journal article" date="2020" name="BMC Genomics">
        <title>Correction to: Identification and distribution of gene clusters required for synthesis of sphingolipid metabolism inhibitors in diverse species of the filamentous fungus Fusarium.</title>
        <authorList>
            <person name="Kim H.S."/>
            <person name="Lohmar J.M."/>
            <person name="Busman M."/>
            <person name="Brown D.W."/>
            <person name="Naumann T.A."/>
            <person name="Divon H.H."/>
            <person name="Lysoe E."/>
            <person name="Uhlig S."/>
            <person name="Proctor R.H."/>
        </authorList>
    </citation>
    <scope>NUCLEOTIDE SEQUENCE</scope>
    <source>
        <strain evidence="2">NRRL 22465</strain>
    </source>
</reference>
<evidence type="ECO:0000256" key="1">
    <source>
        <dbReference type="SAM" id="MobiDB-lite"/>
    </source>
</evidence>
<feature type="region of interest" description="Disordered" evidence="1">
    <location>
        <begin position="1"/>
        <end position="27"/>
    </location>
</feature>
<proteinExistence type="predicted"/>
<organism evidence="2 3">
    <name type="scientific">Fusarium zealandicum</name>
    <dbReference type="NCBI Taxonomy" id="1053134"/>
    <lineage>
        <taxon>Eukaryota</taxon>
        <taxon>Fungi</taxon>
        <taxon>Dikarya</taxon>
        <taxon>Ascomycota</taxon>
        <taxon>Pezizomycotina</taxon>
        <taxon>Sordariomycetes</taxon>
        <taxon>Hypocreomycetidae</taxon>
        <taxon>Hypocreales</taxon>
        <taxon>Nectriaceae</taxon>
        <taxon>Fusarium</taxon>
        <taxon>Fusarium staphyleae species complex</taxon>
    </lineage>
</organism>
<keyword evidence="3" id="KW-1185">Reference proteome</keyword>
<gene>
    <name evidence="2" type="ORF">FZEAL_4278</name>
</gene>
<dbReference type="CDD" id="cd10170">
    <property type="entry name" value="ASKHA_NBD_HSP70"/>
    <property type="match status" value="1"/>
</dbReference>
<dbReference type="Proteomes" id="UP000635477">
    <property type="component" value="Unassembled WGS sequence"/>
</dbReference>